<keyword evidence="6" id="KW-0418">Kinase</keyword>
<dbReference type="EMBL" id="CP019698">
    <property type="protein sequence ID" value="AQS59997.1"/>
    <property type="molecule type" value="Genomic_DNA"/>
</dbReference>
<dbReference type="Gene3D" id="3.30.565.10">
    <property type="entry name" value="Histidine kinase-like ATPase, C-terminal domain"/>
    <property type="match status" value="1"/>
</dbReference>
<keyword evidence="9" id="KW-1133">Transmembrane helix</keyword>
<keyword evidence="9" id="KW-0812">Transmembrane</keyword>
<dbReference type="GO" id="GO:0000155">
    <property type="term" value="F:phosphorelay sensor kinase activity"/>
    <property type="evidence" value="ECO:0007669"/>
    <property type="project" value="InterPro"/>
</dbReference>
<dbReference type="NCBIfam" id="TIGR00229">
    <property type="entry name" value="sensory_box"/>
    <property type="match status" value="1"/>
</dbReference>
<feature type="transmembrane region" description="Helical" evidence="9">
    <location>
        <begin position="274"/>
        <end position="293"/>
    </location>
</feature>
<dbReference type="InterPro" id="IPR005467">
    <property type="entry name" value="His_kinase_dom"/>
</dbReference>
<dbReference type="CDD" id="cd00082">
    <property type="entry name" value="HisKA"/>
    <property type="match status" value="1"/>
</dbReference>
<dbReference type="SMART" id="SM00091">
    <property type="entry name" value="PAS"/>
    <property type="match status" value="1"/>
</dbReference>
<dbReference type="CDD" id="cd12915">
    <property type="entry name" value="PDC2_DGC_like"/>
    <property type="match status" value="1"/>
</dbReference>
<dbReference type="InterPro" id="IPR003594">
    <property type="entry name" value="HATPase_dom"/>
</dbReference>
<evidence type="ECO:0000256" key="8">
    <source>
        <dbReference type="ARBA" id="ARBA00023012"/>
    </source>
</evidence>
<evidence type="ECO:0000256" key="5">
    <source>
        <dbReference type="ARBA" id="ARBA00022741"/>
    </source>
</evidence>
<feature type="domain" description="PAS" evidence="11">
    <location>
        <begin position="302"/>
        <end position="376"/>
    </location>
</feature>
<evidence type="ECO:0000259" key="11">
    <source>
        <dbReference type="PROSITE" id="PS50112"/>
    </source>
</evidence>
<keyword evidence="13" id="KW-1185">Reference proteome</keyword>
<dbReference type="PROSITE" id="PS50109">
    <property type="entry name" value="HIS_KIN"/>
    <property type="match status" value="1"/>
</dbReference>
<dbReference type="InterPro" id="IPR003661">
    <property type="entry name" value="HisK_dim/P_dom"/>
</dbReference>
<dbReference type="EC" id="2.7.13.3" evidence="2"/>
<dbReference type="PRINTS" id="PR00344">
    <property type="entry name" value="BCTRLSENSOR"/>
</dbReference>
<comment type="catalytic activity">
    <reaction evidence="1">
        <text>ATP + protein L-histidine = ADP + protein N-phospho-L-histidine.</text>
        <dbReference type="EC" id="2.7.13.3"/>
    </reaction>
</comment>
<evidence type="ECO:0000256" key="1">
    <source>
        <dbReference type="ARBA" id="ARBA00000085"/>
    </source>
</evidence>
<keyword evidence="7" id="KW-0067">ATP-binding</keyword>
<dbReference type="Pfam" id="PF02518">
    <property type="entry name" value="HATPase_c"/>
    <property type="match status" value="1"/>
</dbReference>
<protein>
    <recommendedName>
        <fullName evidence="2">histidine kinase</fullName>
        <ecNumber evidence="2">2.7.13.3</ecNumber>
    </recommendedName>
</protein>
<evidence type="ECO:0000313" key="13">
    <source>
        <dbReference type="Proteomes" id="UP000189464"/>
    </source>
</evidence>
<dbReference type="SUPFAM" id="SSF55874">
    <property type="entry name" value="ATPase domain of HSP90 chaperone/DNA topoisomerase II/histidine kinase"/>
    <property type="match status" value="1"/>
</dbReference>
<keyword evidence="4" id="KW-0808">Transferase</keyword>
<dbReference type="SMART" id="SM00388">
    <property type="entry name" value="HisKA"/>
    <property type="match status" value="1"/>
</dbReference>
<dbReference type="InterPro" id="IPR036890">
    <property type="entry name" value="HATPase_C_sf"/>
</dbReference>
<sequence length="661" mass="73996">MNRLSNFGRRLIILGIAAALPIILYLIYNSYKVYLTDAIEARKGAMGLASMVAINQEAFIKQSADNLMCMSSFREIRNFNLPYCDDFFPNVLKQHQSYKTIGLANLQGHVLSCAGSYVTNVSNESFFKKVIDTRETTILVSDSSKGEICSAVPILDVEGRVQGVLFIYIDIQAAIQEGLENKLPPDTSLSVRDDQGNILFRYPDEGNWSGKFLPDTEVFRIIKGGQGKGYGESPGLDGITRVFGFYEVQGLDSPLFIVVGLSKDISYSRARVNLVDNIIVIILVMVLMAFVIYKVCELFNQTESKFRTIFEASNDVILIIDINTERIVESNQKCEQILGYSPREICNNTLEFFTAGYYPYTGEEGSKLLQRAAQGEPQQVEWLCKDKAGNHLYVEVSIVKVRLQDKDYLLMTLRDIDERRRIETEMARLDRLHVVGEMAAGIAHEIRNPLTTVRGFIQIMAAKKQFADYKEQFSLMIDELDRANSIISEYLSVAKNKTTDMELNNLNTIIKAIYPLIEADANNNGKKVELNLAPVPDLVLNEKEIRQVILNLTRNGLDAMTEGQKLTIATFCEDEEVVLSIKDEGTGIKPEVLSKLGTPFLTTKPEGTGLGLALCYSIAERHQAKIEFTTGPKGTTVQLRFSCNTNCDQHSMLACEAKLLN</sequence>
<dbReference type="Pfam" id="PF00512">
    <property type="entry name" value="HisKA"/>
    <property type="match status" value="1"/>
</dbReference>
<dbReference type="STRING" id="1833852.B0537_13490"/>
<keyword evidence="9" id="KW-0472">Membrane</keyword>
<evidence type="ECO:0000256" key="7">
    <source>
        <dbReference type="ARBA" id="ARBA00022840"/>
    </source>
</evidence>
<evidence type="ECO:0000256" key="6">
    <source>
        <dbReference type="ARBA" id="ARBA00022777"/>
    </source>
</evidence>
<organism evidence="12 13">
    <name type="scientific">Desulforamulus ferrireducens</name>
    <dbReference type="NCBI Taxonomy" id="1833852"/>
    <lineage>
        <taxon>Bacteria</taxon>
        <taxon>Bacillati</taxon>
        <taxon>Bacillota</taxon>
        <taxon>Clostridia</taxon>
        <taxon>Eubacteriales</taxon>
        <taxon>Peptococcaceae</taxon>
        <taxon>Desulforamulus</taxon>
    </lineage>
</organism>
<gene>
    <name evidence="12" type="ORF">B0537_13490</name>
</gene>
<dbReference type="Pfam" id="PF13426">
    <property type="entry name" value="PAS_9"/>
    <property type="match status" value="1"/>
</dbReference>
<evidence type="ECO:0000256" key="3">
    <source>
        <dbReference type="ARBA" id="ARBA00022553"/>
    </source>
</evidence>
<name>A0A1S6IYZ5_9FIRM</name>
<dbReference type="AlphaFoldDB" id="A0A1S6IYZ5"/>
<dbReference type="SMART" id="SM00387">
    <property type="entry name" value="HATPase_c"/>
    <property type="match status" value="1"/>
</dbReference>
<dbReference type="CDD" id="cd00130">
    <property type="entry name" value="PAS"/>
    <property type="match status" value="1"/>
</dbReference>
<dbReference type="SUPFAM" id="SSF55785">
    <property type="entry name" value="PYP-like sensor domain (PAS domain)"/>
    <property type="match status" value="1"/>
</dbReference>
<dbReference type="InterPro" id="IPR000014">
    <property type="entry name" value="PAS"/>
</dbReference>
<evidence type="ECO:0000313" key="12">
    <source>
        <dbReference type="EMBL" id="AQS59997.1"/>
    </source>
</evidence>
<evidence type="ECO:0000256" key="2">
    <source>
        <dbReference type="ARBA" id="ARBA00012438"/>
    </source>
</evidence>
<dbReference type="PROSITE" id="PS50112">
    <property type="entry name" value="PAS"/>
    <property type="match status" value="1"/>
</dbReference>
<keyword evidence="3" id="KW-0597">Phosphoprotein</keyword>
<dbReference type="PANTHER" id="PTHR43065:SF46">
    <property type="entry name" value="C4-DICARBOXYLATE TRANSPORT SENSOR PROTEIN DCTB"/>
    <property type="match status" value="1"/>
</dbReference>
<reference evidence="12 13" key="1">
    <citation type="journal article" date="2016" name="Int. J. Syst. Evol. Microbiol.">
        <title>Desulfotomaculum ferrireducens sp. nov., a moderately thermophilic sulfate-reducing and dissimilatory Fe(III)-reducing bacterium isolated from compost.</title>
        <authorList>
            <person name="Yang G."/>
            <person name="Guo J."/>
            <person name="Zhuang L."/>
            <person name="Yuan Y."/>
            <person name="Zhou S."/>
        </authorList>
    </citation>
    <scope>NUCLEOTIDE SEQUENCE [LARGE SCALE GENOMIC DNA]</scope>
    <source>
        <strain evidence="12 13">GSS09</strain>
    </source>
</reference>
<evidence type="ECO:0000259" key="10">
    <source>
        <dbReference type="PROSITE" id="PS50109"/>
    </source>
</evidence>
<dbReference type="InterPro" id="IPR035965">
    <property type="entry name" value="PAS-like_dom_sf"/>
</dbReference>
<dbReference type="PANTHER" id="PTHR43065">
    <property type="entry name" value="SENSOR HISTIDINE KINASE"/>
    <property type="match status" value="1"/>
</dbReference>
<feature type="transmembrane region" description="Helical" evidence="9">
    <location>
        <begin position="12"/>
        <end position="28"/>
    </location>
</feature>
<evidence type="ECO:0000256" key="4">
    <source>
        <dbReference type="ARBA" id="ARBA00022679"/>
    </source>
</evidence>
<dbReference type="GO" id="GO:0005524">
    <property type="term" value="F:ATP binding"/>
    <property type="evidence" value="ECO:0007669"/>
    <property type="project" value="UniProtKB-KW"/>
</dbReference>
<proteinExistence type="predicted"/>
<dbReference type="Gene3D" id="3.30.450.20">
    <property type="entry name" value="PAS domain"/>
    <property type="match status" value="3"/>
</dbReference>
<dbReference type="Proteomes" id="UP000189464">
    <property type="component" value="Chromosome"/>
</dbReference>
<accession>A0A1S6IYZ5</accession>
<dbReference type="SUPFAM" id="SSF47384">
    <property type="entry name" value="Homodimeric domain of signal transducing histidine kinase"/>
    <property type="match status" value="1"/>
</dbReference>
<dbReference type="InterPro" id="IPR004358">
    <property type="entry name" value="Sig_transdc_His_kin-like_C"/>
</dbReference>
<dbReference type="KEGG" id="dfg:B0537_13490"/>
<evidence type="ECO:0000256" key="9">
    <source>
        <dbReference type="SAM" id="Phobius"/>
    </source>
</evidence>
<keyword evidence="5" id="KW-0547">Nucleotide-binding</keyword>
<dbReference type="Gene3D" id="1.10.287.130">
    <property type="match status" value="1"/>
</dbReference>
<dbReference type="InterPro" id="IPR036097">
    <property type="entry name" value="HisK_dim/P_sf"/>
</dbReference>
<keyword evidence="8" id="KW-0902">Two-component regulatory system</keyword>
<feature type="domain" description="Histidine kinase" evidence="10">
    <location>
        <begin position="441"/>
        <end position="645"/>
    </location>
</feature>